<dbReference type="CDD" id="cd02440">
    <property type="entry name" value="AdoMet_MTases"/>
    <property type="match status" value="1"/>
</dbReference>
<sequence>MTVFEALQWASGKLKPIVSASAMLDAEVLLSHAVRVNKAWVFSHLDQELRAHEETAFTDLVNRRAKREPVAHLVGTKEFFGRTFRVTPATLIPRPATEALVEEAVKIVHANSQILNTNSLFADIGTGSGAIAITLAAETGLHAIATDVSRDALFIAESNAAALGVADKVDFRLGNLLEPVVAIFRKLGSSSPVKHLVICANLPYLTAEKVACAEPDVKDYEPHSALVAGSDGLECYWQLFRYLKANREILPERVTVLIEIDPDQADAALAMIRHDFPAASPRVVKDLSGVDRIIVAET</sequence>
<gene>
    <name evidence="5" type="ORF">A2856_03120</name>
</gene>
<dbReference type="Gene3D" id="1.10.8.10">
    <property type="entry name" value="DNA helicase RuvA subunit, C-terminal domain"/>
    <property type="match status" value="1"/>
</dbReference>
<dbReference type="InterPro" id="IPR004556">
    <property type="entry name" value="HemK-like"/>
</dbReference>
<feature type="domain" description="Release factor glutamine methyltransferase N-terminal" evidence="4">
    <location>
        <begin position="5"/>
        <end position="75"/>
    </location>
</feature>
<keyword evidence="1 5" id="KW-0489">Methyltransferase</keyword>
<dbReference type="InterPro" id="IPR019874">
    <property type="entry name" value="RF_methyltr_PrmC"/>
</dbReference>
<dbReference type="SUPFAM" id="SSF53335">
    <property type="entry name" value="S-adenosyl-L-methionine-dependent methyltransferases"/>
    <property type="match status" value="1"/>
</dbReference>
<evidence type="ECO:0000259" key="4">
    <source>
        <dbReference type="Pfam" id="PF17827"/>
    </source>
</evidence>
<dbReference type="PANTHER" id="PTHR18895">
    <property type="entry name" value="HEMK METHYLTRANSFERASE"/>
    <property type="match status" value="1"/>
</dbReference>
<dbReference type="GO" id="GO:0032259">
    <property type="term" value="P:methylation"/>
    <property type="evidence" value="ECO:0007669"/>
    <property type="project" value="UniProtKB-KW"/>
</dbReference>
<accession>A0A1F7TL74</accession>
<protein>
    <submittedName>
        <fullName evidence="5">Protein-(Glutamine-N5) methyltransferase, release factor-specific</fullName>
    </submittedName>
</protein>
<dbReference type="InterPro" id="IPR050320">
    <property type="entry name" value="N5-glutamine_MTase"/>
</dbReference>
<proteinExistence type="predicted"/>
<dbReference type="AlphaFoldDB" id="A0A1F7TL74"/>
<comment type="caution">
    <text evidence="5">The sequence shown here is derived from an EMBL/GenBank/DDBJ whole genome shotgun (WGS) entry which is preliminary data.</text>
</comment>
<evidence type="ECO:0000256" key="1">
    <source>
        <dbReference type="ARBA" id="ARBA00022603"/>
    </source>
</evidence>
<dbReference type="Proteomes" id="UP000177885">
    <property type="component" value="Unassembled WGS sequence"/>
</dbReference>
<dbReference type="GO" id="GO:0008276">
    <property type="term" value="F:protein methyltransferase activity"/>
    <property type="evidence" value="ECO:0007669"/>
    <property type="project" value="InterPro"/>
</dbReference>
<dbReference type="STRING" id="1802385.A2856_03120"/>
<dbReference type="Pfam" id="PF17827">
    <property type="entry name" value="PrmC_N"/>
    <property type="match status" value="1"/>
</dbReference>
<evidence type="ECO:0000313" key="6">
    <source>
        <dbReference type="Proteomes" id="UP000177885"/>
    </source>
</evidence>
<dbReference type="NCBIfam" id="TIGR03534">
    <property type="entry name" value="RF_mod_PrmC"/>
    <property type="match status" value="1"/>
</dbReference>
<dbReference type="InterPro" id="IPR040758">
    <property type="entry name" value="PrmC_N"/>
</dbReference>
<reference evidence="5 6" key="1">
    <citation type="journal article" date="2016" name="Nat. Commun.">
        <title>Thousands of microbial genomes shed light on interconnected biogeochemical processes in an aquifer system.</title>
        <authorList>
            <person name="Anantharaman K."/>
            <person name="Brown C.T."/>
            <person name="Hug L.A."/>
            <person name="Sharon I."/>
            <person name="Castelle C.J."/>
            <person name="Probst A.J."/>
            <person name="Thomas B.C."/>
            <person name="Singh A."/>
            <person name="Wilkins M.J."/>
            <person name="Karaoz U."/>
            <person name="Brodie E.L."/>
            <person name="Williams K.H."/>
            <person name="Hubbard S.S."/>
            <person name="Banfield J.F."/>
        </authorList>
    </citation>
    <scope>NUCLEOTIDE SEQUENCE [LARGE SCALE GENOMIC DNA]</scope>
</reference>
<dbReference type="InterPro" id="IPR029063">
    <property type="entry name" value="SAM-dependent_MTases_sf"/>
</dbReference>
<evidence type="ECO:0000256" key="3">
    <source>
        <dbReference type="ARBA" id="ARBA00022691"/>
    </source>
</evidence>
<dbReference type="EMBL" id="MGDT01000006">
    <property type="protein sequence ID" value="OGL66730.1"/>
    <property type="molecule type" value="Genomic_DNA"/>
</dbReference>
<evidence type="ECO:0000313" key="5">
    <source>
        <dbReference type="EMBL" id="OGL66730.1"/>
    </source>
</evidence>
<name>A0A1F7TL74_9BACT</name>
<dbReference type="PANTHER" id="PTHR18895:SF74">
    <property type="entry name" value="MTRF1L RELEASE FACTOR GLUTAMINE METHYLTRANSFERASE"/>
    <property type="match status" value="1"/>
</dbReference>
<evidence type="ECO:0000256" key="2">
    <source>
        <dbReference type="ARBA" id="ARBA00022679"/>
    </source>
</evidence>
<organism evidence="5 6">
    <name type="scientific">Candidatus Uhrbacteria bacterium RIFCSPHIGHO2_01_FULL_63_20</name>
    <dbReference type="NCBI Taxonomy" id="1802385"/>
    <lineage>
        <taxon>Bacteria</taxon>
        <taxon>Candidatus Uhriibacteriota</taxon>
    </lineage>
</organism>
<dbReference type="Gene3D" id="3.40.50.150">
    <property type="entry name" value="Vaccinia Virus protein VP39"/>
    <property type="match status" value="1"/>
</dbReference>
<keyword evidence="2 5" id="KW-0808">Transferase</keyword>
<keyword evidence="3" id="KW-0949">S-adenosyl-L-methionine</keyword>
<dbReference type="NCBIfam" id="TIGR00536">
    <property type="entry name" value="hemK_fam"/>
    <property type="match status" value="1"/>
</dbReference>